<dbReference type="AlphaFoldDB" id="A0A9N8K1D0"/>
<dbReference type="InterPro" id="IPR050327">
    <property type="entry name" value="Proton-linked_MCT"/>
</dbReference>
<keyword evidence="4" id="KW-0812">Transmembrane</keyword>
<accession>A0A9N8K1D0</accession>
<comment type="similarity">
    <text evidence="2">Belongs to the major facilitator superfamily. Monocarboxylate porter (TC 2.A.1.13) family.</text>
</comment>
<comment type="caution">
    <text evidence="5">The sequence shown here is derived from an EMBL/GenBank/DDBJ whole genome shotgun (WGS) entry which is preliminary data.</text>
</comment>
<sequence length="349" mass="36784">MTDSRRSSTSSVKSDVKSDIESPALSSDQGGFGNTLDQKAQAQSQEQPSGSQPTSTIPNGIPNGGFTAWLQVLSGFMCFMSAWGMVNAFGVFQDFYSSTLIPDAVAMGIAASGSSFGGVIFPIIFRRLEPQIGFGWATRVIGFISLATLLVPCFCIKARAFPKSRRKLLDFAAFKEPAYALFSLASFVGFVGLYVPFFYISTYARDVSGLEDTLSFYMLPMMSAGSIAGRIIPGLVADKVGALNVLGFCNLCASILGFCWIAIHHTAGGLIIWALLYGALSGAFVSLQPTTVASITEDLSTVGGRMGLLVGSGNWVGMQVFSGATLLGAAILVIVTRISVTGLDVSVKA</sequence>
<feature type="transmembrane region" description="Helical" evidence="4">
    <location>
        <begin position="136"/>
        <end position="156"/>
    </location>
</feature>
<feature type="transmembrane region" description="Helical" evidence="4">
    <location>
        <begin position="68"/>
        <end position="92"/>
    </location>
</feature>
<dbReference type="Proteomes" id="UP000714618">
    <property type="component" value="Unassembled WGS sequence"/>
</dbReference>
<comment type="subcellular location">
    <subcellularLocation>
        <location evidence="1">Membrane</location>
        <topology evidence="1">Multi-pass membrane protein</topology>
    </subcellularLocation>
</comment>
<evidence type="ECO:0000313" key="6">
    <source>
        <dbReference type="Proteomes" id="UP000714618"/>
    </source>
</evidence>
<dbReference type="SUPFAM" id="SSF103473">
    <property type="entry name" value="MFS general substrate transporter"/>
    <property type="match status" value="1"/>
</dbReference>
<dbReference type="PANTHER" id="PTHR11360">
    <property type="entry name" value="MONOCARBOXYLATE TRANSPORTER"/>
    <property type="match status" value="1"/>
</dbReference>
<dbReference type="GO" id="GO:0022857">
    <property type="term" value="F:transmembrane transporter activity"/>
    <property type="evidence" value="ECO:0007669"/>
    <property type="project" value="InterPro"/>
</dbReference>
<dbReference type="InterPro" id="IPR036259">
    <property type="entry name" value="MFS_trans_sf"/>
</dbReference>
<evidence type="ECO:0000256" key="4">
    <source>
        <dbReference type="SAM" id="Phobius"/>
    </source>
</evidence>
<keyword evidence="6" id="KW-1185">Reference proteome</keyword>
<dbReference type="InterPro" id="IPR011701">
    <property type="entry name" value="MFS"/>
</dbReference>
<dbReference type="Pfam" id="PF07690">
    <property type="entry name" value="MFS_1"/>
    <property type="match status" value="1"/>
</dbReference>
<evidence type="ECO:0008006" key="7">
    <source>
        <dbReference type="Google" id="ProtNLM"/>
    </source>
</evidence>
<dbReference type="OrthoDB" id="6509908at2759"/>
<keyword evidence="4" id="KW-0472">Membrane</keyword>
<name>A0A9N8K1D0_9PEZI</name>
<gene>
    <name evidence="5" type="ORF">AWRI4233_LOCUS5923</name>
</gene>
<feature type="transmembrane region" description="Helical" evidence="4">
    <location>
        <begin position="177"/>
        <end position="197"/>
    </location>
</feature>
<feature type="transmembrane region" description="Helical" evidence="4">
    <location>
        <begin position="269"/>
        <end position="287"/>
    </location>
</feature>
<dbReference type="GO" id="GO:0016020">
    <property type="term" value="C:membrane"/>
    <property type="evidence" value="ECO:0007669"/>
    <property type="project" value="UniProtKB-SubCell"/>
</dbReference>
<organism evidence="5 6">
    <name type="scientific">Aureobasidium mustum</name>
    <dbReference type="NCBI Taxonomy" id="2773714"/>
    <lineage>
        <taxon>Eukaryota</taxon>
        <taxon>Fungi</taxon>
        <taxon>Dikarya</taxon>
        <taxon>Ascomycota</taxon>
        <taxon>Pezizomycotina</taxon>
        <taxon>Dothideomycetes</taxon>
        <taxon>Dothideomycetidae</taxon>
        <taxon>Dothideales</taxon>
        <taxon>Saccotheciaceae</taxon>
        <taxon>Aureobasidium</taxon>
    </lineage>
</organism>
<evidence type="ECO:0000256" key="2">
    <source>
        <dbReference type="ARBA" id="ARBA00006727"/>
    </source>
</evidence>
<dbReference type="Gene3D" id="1.20.1250.20">
    <property type="entry name" value="MFS general substrate transporter like domains"/>
    <property type="match status" value="1"/>
</dbReference>
<evidence type="ECO:0000313" key="5">
    <source>
        <dbReference type="EMBL" id="CAD0096830.1"/>
    </source>
</evidence>
<feature type="transmembrane region" description="Helical" evidence="4">
    <location>
        <begin position="104"/>
        <end position="124"/>
    </location>
</feature>
<feature type="region of interest" description="Disordered" evidence="3">
    <location>
        <begin position="1"/>
        <end position="58"/>
    </location>
</feature>
<evidence type="ECO:0000256" key="3">
    <source>
        <dbReference type="SAM" id="MobiDB-lite"/>
    </source>
</evidence>
<reference evidence="5" key="1">
    <citation type="submission" date="2020-06" db="EMBL/GenBank/DDBJ databases">
        <authorList>
            <person name="Onetto C."/>
        </authorList>
    </citation>
    <scope>NUCLEOTIDE SEQUENCE</scope>
</reference>
<feature type="transmembrane region" description="Helical" evidence="4">
    <location>
        <begin position="243"/>
        <end position="263"/>
    </location>
</feature>
<protein>
    <recommendedName>
        <fullName evidence="7">MFS general substrate transporter</fullName>
    </recommendedName>
</protein>
<dbReference type="PANTHER" id="PTHR11360:SF234">
    <property type="entry name" value="MFS-TYPE TRANSPORTER DBAD-RELATED"/>
    <property type="match status" value="1"/>
</dbReference>
<proteinExistence type="inferred from homology"/>
<keyword evidence="4" id="KW-1133">Transmembrane helix</keyword>
<dbReference type="EMBL" id="CAIJEO010000007">
    <property type="protein sequence ID" value="CAD0096830.1"/>
    <property type="molecule type" value="Genomic_DNA"/>
</dbReference>
<feature type="transmembrane region" description="Helical" evidence="4">
    <location>
        <begin position="308"/>
        <end position="335"/>
    </location>
</feature>
<feature type="compositionally biased region" description="Polar residues" evidence="3">
    <location>
        <begin position="24"/>
        <end position="58"/>
    </location>
</feature>
<evidence type="ECO:0000256" key="1">
    <source>
        <dbReference type="ARBA" id="ARBA00004141"/>
    </source>
</evidence>